<gene>
    <name evidence="2" type="ORF">WMY93_003594</name>
</gene>
<organism evidence="2 3">
    <name type="scientific">Mugilogobius chulae</name>
    <name type="common">yellowstripe goby</name>
    <dbReference type="NCBI Taxonomy" id="88201"/>
    <lineage>
        <taxon>Eukaryota</taxon>
        <taxon>Metazoa</taxon>
        <taxon>Chordata</taxon>
        <taxon>Craniata</taxon>
        <taxon>Vertebrata</taxon>
        <taxon>Euteleostomi</taxon>
        <taxon>Actinopterygii</taxon>
        <taxon>Neopterygii</taxon>
        <taxon>Teleostei</taxon>
        <taxon>Neoteleostei</taxon>
        <taxon>Acanthomorphata</taxon>
        <taxon>Gobiaria</taxon>
        <taxon>Gobiiformes</taxon>
        <taxon>Gobioidei</taxon>
        <taxon>Gobiidae</taxon>
        <taxon>Gobionellinae</taxon>
        <taxon>Mugilogobius</taxon>
    </lineage>
</organism>
<feature type="region of interest" description="Disordered" evidence="1">
    <location>
        <begin position="1"/>
        <end position="23"/>
    </location>
</feature>
<evidence type="ECO:0000313" key="2">
    <source>
        <dbReference type="EMBL" id="KAK7940268.1"/>
    </source>
</evidence>
<sequence length="417" mass="46860">MSKPGNKEQSKAKEEQTVLKKKPVEVDSKNTCLKSPSDVLAKDGNTEESSKKTATSLILFEEVDVIFEEDTGFLNAIKTFMMTTKRPVILTTSDPAFSAMFDGNFEEIVFKPPSMLNVASYLQLLCLAENVRTDLKDITSVLSLNSCDIRKTLLQLQFWTRSGGQRTITPPNGQKELLKAQEVAVYNPLPICETGCTESMMGLLNIAPQQNIWELLTKQEAEFANLVTLSRQQGVNLLYSNMERLLDLPTTKLALSNHKPPQCFLLHRPNPNSHHTPASRRGEDRVERRNSLMQSCAFEIHAQVESLSFNKCSASVSNAWHKVQQMDEALREKTIAQLTLPVASHNESYTFTQNNLCNSEVVQRRREVMDELDLKAVFGSVGSRPTAAQDYLPTLRVICRSEQLKEQGKSREGFCII</sequence>
<dbReference type="Gene3D" id="3.40.50.300">
    <property type="entry name" value="P-loop containing nucleotide triphosphate hydrolases"/>
    <property type="match status" value="1"/>
</dbReference>
<dbReference type="SUPFAM" id="SSF52540">
    <property type="entry name" value="P-loop containing nucleoside triphosphate hydrolases"/>
    <property type="match status" value="1"/>
</dbReference>
<dbReference type="GO" id="GO:0005634">
    <property type="term" value="C:nucleus"/>
    <property type="evidence" value="ECO:0007669"/>
    <property type="project" value="TreeGrafter"/>
</dbReference>
<evidence type="ECO:0008006" key="4">
    <source>
        <dbReference type="Google" id="ProtNLM"/>
    </source>
</evidence>
<dbReference type="Proteomes" id="UP001460270">
    <property type="component" value="Unassembled WGS sequence"/>
</dbReference>
<evidence type="ECO:0000256" key="1">
    <source>
        <dbReference type="SAM" id="MobiDB-lite"/>
    </source>
</evidence>
<accession>A0AAW0PX50</accession>
<dbReference type="PANTHER" id="PTHR23389">
    <property type="entry name" value="CHROMOSOME TRANSMISSION FIDELITY FACTOR 18"/>
    <property type="match status" value="1"/>
</dbReference>
<dbReference type="EMBL" id="JBBPFD010000002">
    <property type="protein sequence ID" value="KAK7940268.1"/>
    <property type="molecule type" value="Genomic_DNA"/>
</dbReference>
<reference evidence="3" key="1">
    <citation type="submission" date="2024-04" db="EMBL/GenBank/DDBJ databases">
        <title>Salinicola lusitanus LLJ914,a marine bacterium isolated from the Okinawa Trough.</title>
        <authorList>
            <person name="Li J."/>
        </authorList>
    </citation>
    <scope>NUCLEOTIDE SEQUENCE [LARGE SCALE GENOMIC DNA]</scope>
</reference>
<dbReference type="GO" id="GO:0061860">
    <property type="term" value="F:DNA clamp unloader activity"/>
    <property type="evidence" value="ECO:0007669"/>
    <property type="project" value="TreeGrafter"/>
</dbReference>
<dbReference type="PANTHER" id="PTHR23389:SF21">
    <property type="entry name" value="ATPASE FAMILY AAA DOMAIN-CONTAINING PROTEIN 5"/>
    <property type="match status" value="1"/>
</dbReference>
<dbReference type="InterPro" id="IPR027417">
    <property type="entry name" value="P-loop_NTPase"/>
</dbReference>
<dbReference type="GO" id="GO:0003677">
    <property type="term" value="F:DNA binding"/>
    <property type="evidence" value="ECO:0007669"/>
    <property type="project" value="TreeGrafter"/>
</dbReference>
<comment type="caution">
    <text evidence="2">The sequence shown here is derived from an EMBL/GenBank/DDBJ whole genome shotgun (WGS) entry which is preliminary data.</text>
</comment>
<feature type="region of interest" description="Disordered" evidence="1">
    <location>
        <begin position="264"/>
        <end position="286"/>
    </location>
</feature>
<proteinExistence type="predicted"/>
<protein>
    <recommendedName>
        <fullName evidence="4">ATPase family AAA domain-containing protein 5</fullName>
    </recommendedName>
</protein>
<keyword evidence="3" id="KW-1185">Reference proteome</keyword>
<name>A0AAW0PX50_9GOBI</name>
<evidence type="ECO:0000313" key="3">
    <source>
        <dbReference type="Proteomes" id="UP001460270"/>
    </source>
</evidence>
<dbReference type="AlphaFoldDB" id="A0AAW0PX50"/>